<dbReference type="AlphaFoldDB" id="A0A3P7JIK7"/>
<feature type="domain" description="Ground-like" evidence="1">
    <location>
        <begin position="3"/>
        <end position="54"/>
    </location>
</feature>
<sequence length="57" mass="6352">MISAQSFRMAIQEAAEDSLNITVNVICGKGEFSYIAHTDNFCQSSKDDITCYVFQPL</sequence>
<keyword evidence="3" id="KW-1185">Reference proteome</keyword>
<dbReference type="Proteomes" id="UP000270094">
    <property type="component" value="Unassembled WGS sequence"/>
</dbReference>
<evidence type="ECO:0000313" key="2">
    <source>
        <dbReference type="EMBL" id="VDM85561.1"/>
    </source>
</evidence>
<accession>A0A3P7JIK7</accession>
<protein>
    <recommendedName>
        <fullName evidence="1">Ground-like domain-containing protein</fullName>
    </recommendedName>
</protein>
<evidence type="ECO:0000313" key="3">
    <source>
        <dbReference type="Proteomes" id="UP000270094"/>
    </source>
</evidence>
<reference evidence="2 3" key="1">
    <citation type="submission" date="2018-11" db="EMBL/GenBank/DDBJ databases">
        <authorList>
            <consortium name="Pathogen Informatics"/>
        </authorList>
    </citation>
    <scope>NUCLEOTIDE SEQUENCE [LARGE SCALE GENOMIC DNA]</scope>
</reference>
<dbReference type="OrthoDB" id="5858182at2759"/>
<gene>
    <name evidence="2" type="ORF">SVUK_LOCUS20559</name>
</gene>
<evidence type="ECO:0000259" key="1">
    <source>
        <dbReference type="Pfam" id="PF04155"/>
    </source>
</evidence>
<proteinExistence type="predicted"/>
<organism evidence="2 3">
    <name type="scientific">Strongylus vulgaris</name>
    <name type="common">Blood worm</name>
    <dbReference type="NCBI Taxonomy" id="40348"/>
    <lineage>
        <taxon>Eukaryota</taxon>
        <taxon>Metazoa</taxon>
        <taxon>Ecdysozoa</taxon>
        <taxon>Nematoda</taxon>
        <taxon>Chromadorea</taxon>
        <taxon>Rhabditida</taxon>
        <taxon>Rhabditina</taxon>
        <taxon>Rhabditomorpha</taxon>
        <taxon>Strongyloidea</taxon>
        <taxon>Strongylidae</taxon>
        <taxon>Strongylus</taxon>
    </lineage>
</organism>
<dbReference type="Pfam" id="PF04155">
    <property type="entry name" value="Ground-like"/>
    <property type="match status" value="1"/>
</dbReference>
<name>A0A3P7JIK7_STRVU</name>
<dbReference type="InterPro" id="IPR007284">
    <property type="entry name" value="Ground-like_dom"/>
</dbReference>
<dbReference type="EMBL" id="UYYB01142010">
    <property type="protein sequence ID" value="VDM85561.1"/>
    <property type="molecule type" value="Genomic_DNA"/>
</dbReference>